<reference evidence="3" key="1">
    <citation type="journal article" date="2015" name="BMC Genomics">
        <title>Genomic and transcriptomic analysis of the endophytic fungus Pestalotiopsis fici reveals its lifestyle and high potential for synthesis of natural products.</title>
        <authorList>
            <person name="Wang X."/>
            <person name="Zhang X."/>
            <person name="Liu L."/>
            <person name="Xiang M."/>
            <person name="Wang W."/>
            <person name="Sun X."/>
            <person name="Che Y."/>
            <person name="Guo L."/>
            <person name="Liu G."/>
            <person name="Guo L."/>
            <person name="Wang C."/>
            <person name="Yin W.B."/>
            <person name="Stadler M."/>
            <person name="Zhang X."/>
            <person name="Liu X."/>
        </authorList>
    </citation>
    <scope>NUCLEOTIDE SEQUENCE [LARGE SCALE GENOMIC DNA]</scope>
    <source>
        <strain evidence="3">W106-1 / CGMCC3.15140</strain>
    </source>
</reference>
<dbReference type="AlphaFoldDB" id="W3WJH0"/>
<protein>
    <submittedName>
        <fullName evidence="2">Uncharacterized protein</fullName>
    </submittedName>
</protein>
<accession>W3WJH0</accession>
<organism evidence="2 3">
    <name type="scientific">Pestalotiopsis fici (strain W106-1 / CGMCC3.15140)</name>
    <dbReference type="NCBI Taxonomy" id="1229662"/>
    <lineage>
        <taxon>Eukaryota</taxon>
        <taxon>Fungi</taxon>
        <taxon>Dikarya</taxon>
        <taxon>Ascomycota</taxon>
        <taxon>Pezizomycotina</taxon>
        <taxon>Sordariomycetes</taxon>
        <taxon>Xylariomycetidae</taxon>
        <taxon>Amphisphaeriales</taxon>
        <taxon>Sporocadaceae</taxon>
        <taxon>Pestalotiopsis</taxon>
    </lineage>
</organism>
<feature type="compositionally biased region" description="Low complexity" evidence="1">
    <location>
        <begin position="33"/>
        <end position="51"/>
    </location>
</feature>
<dbReference type="Proteomes" id="UP000030651">
    <property type="component" value="Unassembled WGS sequence"/>
</dbReference>
<dbReference type="EMBL" id="KI912120">
    <property type="protein sequence ID" value="ETS73914.1"/>
    <property type="molecule type" value="Genomic_DNA"/>
</dbReference>
<keyword evidence="3" id="KW-1185">Reference proteome</keyword>
<dbReference type="STRING" id="1229662.W3WJH0"/>
<feature type="region of interest" description="Disordered" evidence="1">
    <location>
        <begin position="24"/>
        <end position="78"/>
    </location>
</feature>
<dbReference type="KEGG" id="pfy:PFICI_13780"/>
<evidence type="ECO:0000256" key="1">
    <source>
        <dbReference type="SAM" id="MobiDB-lite"/>
    </source>
</evidence>
<dbReference type="OrthoDB" id="37659at2759"/>
<dbReference type="InParanoid" id="W3WJH0"/>
<proteinExistence type="predicted"/>
<dbReference type="RefSeq" id="XP_007840552.1">
    <property type="nucleotide sequence ID" value="XM_007842361.1"/>
</dbReference>
<dbReference type="PANTHER" id="PTHR38887">
    <property type="entry name" value="CHROMOSOME 21, WHOLE GENOME SHOTGUN SEQUENCE"/>
    <property type="match status" value="1"/>
</dbReference>
<dbReference type="OMA" id="TQTLWLV"/>
<dbReference type="PANTHER" id="PTHR38887:SF1">
    <property type="entry name" value="RAS MODIFICATION PROTEIN ERF4"/>
    <property type="match status" value="1"/>
</dbReference>
<dbReference type="GeneID" id="19278793"/>
<dbReference type="eggNOG" id="ENOG502SRNX">
    <property type="taxonomic scope" value="Eukaryota"/>
</dbReference>
<dbReference type="HOGENOM" id="CLU_055687_0_0_1"/>
<evidence type="ECO:0000313" key="3">
    <source>
        <dbReference type="Proteomes" id="UP000030651"/>
    </source>
</evidence>
<dbReference type="InterPro" id="IPR053221">
    <property type="entry name" value="Burnettramic_acid_biosynth"/>
</dbReference>
<sequence>MSPGKHNEDILRDKTDETEILPAYALEDTRAGSSTQVQSSAAASRSAAAVQGPTITSPFDFPPEAPAPSYSESSATPKTTINRPIAIPQVSDDPTAPFLQAYAHSLLARGIPPDTWASFLDTLSAFLAAKVTDRAISHAADIAKQFGNVPKRFGKNVATHAKSIGRGISDKAKKGNIVGAAFGIIGGAITLPISTAVNAVEAITSLPSTAVVAVTQKPQTPRERALVYTAVANKKWFEPRGLYARLMDTPELAQLLGLANNHILQAALSEKSADADTQLGPLRTHISDLTIDNPTRLKLGEKTLWLVIQDSNNQ</sequence>
<gene>
    <name evidence="2" type="ORF">PFICI_13780</name>
</gene>
<name>W3WJH0_PESFW</name>
<evidence type="ECO:0000313" key="2">
    <source>
        <dbReference type="EMBL" id="ETS73914.1"/>
    </source>
</evidence>